<reference evidence="16" key="1">
    <citation type="submission" date="2019-08" db="EMBL/GenBank/DDBJ databases">
        <title>The improved chromosome-level genome for the pearl oyster Pinctada fucata martensii using PacBio sequencing and Hi-C.</title>
        <authorList>
            <person name="Zheng Z."/>
        </authorList>
    </citation>
    <scope>NUCLEOTIDE SEQUENCE</scope>
    <source>
        <strain evidence="16">ZZ-2019</strain>
        <tissue evidence="16">Adductor muscle</tissue>
    </source>
</reference>
<dbReference type="CDD" id="cd19609">
    <property type="entry name" value="NTD_TDP-43"/>
    <property type="match status" value="1"/>
</dbReference>
<evidence type="ECO:0000256" key="5">
    <source>
        <dbReference type="ARBA" id="ARBA00022664"/>
    </source>
</evidence>
<dbReference type="InterPro" id="IPR000504">
    <property type="entry name" value="RRM_dom"/>
</dbReference>
<protein>
    <recommendedName>
        <fullName evidence="3">TAR DNA-binding protein 43</fullName>
    </recommendedName>
</protein>
<name>A0AA88XIN7_PINIB</name>
<dbReference type="InterPro" id="IPR012677">
    <property type="entry name" value="Nucleotide-bd_a/b_plait_sf"/>
</dbReference>
<evidence type="ECO:0000256" key="9">
    <source>
        <dbReference type="ARBA" id="ARBA00023125"/>
    </source>
</evidence>
<evidence type="ECO:0000256" key="3">
    <source>
        <dbReference type="ARBA" id="ARBA00018889"/>
    </source>
</evidence>
<organism evidence="16 17">
    <name type="scientific">Pinctada imbricata</name>
    <name type="common">Atlantic pearl-oyster</name>
    <name type="synonym">Pinctada martensii</name>
    <dbReference type="NCBI Taxonomy" id="66713"/>
    <lineage>
        <taxon>Eukaryota</taxon>
        <taxon>Metazoa</taxon>
        <taxon>Spiralia</taxon>
        <taxon>Lophotrochozoa</taxon>
        <taxon>Mollusca</taxon>
        <taxon>Bivalvia</taxon>
        <taxon>Autobranchia</taxon>
        <taxon>Pteriomorphia</taxon>
        <taxon>Pterioida</taxon>
        <taxon>Pterioidea</taxon>
        <taxon>Pteriidae</taxon>
        <taxon>Pinctada</taxon>
    </lineage>
</organism>
<keyword evidence="9" id="KW-0238">DNA-binding</keyword>
<comment type="caution">
    <text evidence="16">The sequence shown here is derived from an EMBL/GenBank/DDBJ whole genome shotgun (WGS) entry which is preliminary data.</text>
</comment>
<accession>A0AA88XIN7</accession>
<dbReference type="GO" id="GO:0003723">
    <property type="term" value="F:RNA binding"/>
    <property type="evidence" value="ECO:0007669"/>
    <property type="project" value="UniProtKB-UniRule"/>
</dbReference>
<keyword evidence="7 14" id="KW-0694">RNA-binding</keyword>
<evidence type="ECO:0000256" key="14">
    <source>
        <dbReference type="PROSITE-ProRule" id="PRU00176"/>
    </source>
</evidence>
<gene>
    <name evidence="16" type="ORF">FSP39_012872</name>
</gene>
<evidence type="ECO:0000256" key="11">
    <source>
        <dbReference type="ARBA" id="ARBA00023163"/>
    </source>
</evidence>
<keyword evidence="10" id="KW-0496">Mitochondrion</keyword>
<sequence>MTQYIQVAEIEHDEPVEIPSEDDGSLLVSTLAAQFPGACGLKYRNPDTGNFRGVRLSEGLLYPPDGVWGSHVYVVVFPKLQPAVTVPERSDEGEIHYIPSLCDNKRKGDNELENPSAKTKRLEQKKCTDLIVLGLPWKSTEDDLRSYFSKFGDLLLTQVKREPKTGQSKGYGFVRFANYDSQLKCLAQRHMIDGRWCDVNIPNSNEMNSPPSNRKVFIARCSENITADHLRDYFIKFGEVIDVFIPKPFRAFAFVTFLDPEVAQSLCGEDHIIQGTSVHVSSAAPKFPAKGAGERRDGAGVEIGIGTMGDGTGIETGTGSIEIGIMIAEVGIRDQDLPVEGILT</sequence>
<dbReference type="EMBL" id="VSWD01000012">
    <property type="protein sequence ID" value="KAK3086061.1"/>
    <property type="molecule type" value="Genomic_DNA"/>
</dbReference>
<evidence type="ECO:0000259" key="15">
    <source>
        <dbReference type="PROSITE" id="PS50102"/>
    </source>
</evidence>
<dbReference type="CDD" id="cd12322">
    <property type="entry name" value="RRM2_TDP43"/>
    <property type="match status" value="1"/>
</dbReference>
<evidence type="ECO:0000256" key="4">
    <source>
        <dbReference type="ARBA" id="ARBA00022491"/>
    </source>
</evidence>
<dbReference type="GO" id="GO:0006397">
    <property type="term" value="P:mRNA processing"/>
    <property type="evidence" value="ECO:0007669"/>
    <property type="project" value="UniProtKB-KW"/>
</dbReference>
<dbReference type="FunFam" id="3.30.70.330:FF:000107">
    <property type="entry name" value="TAR DNA-binding protein 43"/>
    <property type="match status" value="1"/>
</dbReference>
<dbReference type="SUPFAM" id="SSF54928">
    <property type="entry name" value="RNA-binding domain, RBD"/>
    <property type="match status" value="1"/>
</dbReference>
<evidence type="ECO:0000256" key="2">
    <source>
        <dbReference type="ARBA" id="ARBA00004173"/>
    </source>
</evidence>
<dbReference type="SMART" id="SM00360">
    <property type="entry name" value="RRM"/>
    <property type="match status" value="2"/>
</dbReference>
<dbReference type="Pfam" id="PF00076">
    <property type="entry name" value="RRM_1"/>
    <property type="match status" value="2"/>
</dbReference>
<dbReference type="GO" id="GO:0000785">
    <property type="term" value="C:chromatin"/>
    <property type="evidence" value="ECO:0007669"/>
    <property type="project" value="TreeGrafter"/>
</dbReference>
<evidence type="ECO:0000256" key="10">
    <source>
        <dbReference type="ARBA" id="ARBA00023128"/>
    </source>
</evidence>
<dbReference type="GO" id="GO:0005739">
    <property type="term" value="C:mitochondrion"/>
    <property type="evidence" value="ECO:0007669"/>
    <property type="project" value="UniProtKB-SubCell"/>
</dbReference>
<evidence type="ECO:0000256" key="1">
    <source>
        <dbReference type="ARBA" id="ARBA00004123"/>
    </source>
</evidence>
<evidence type="ECO:0000256" key="13">
    <source>
        <dbReference type="ARBA" id="ARBA00023242"/>
    </source>
</evidence>
<evidence type="ECO:0000256" key="12">
    <source>
        <dbReference type="ARBA" id="ARBA00023187"/>
    </source>
</evidence>
<proteinExistence type="predicted"/>
<dbReference type="Pfam" id="PF18694">
    <property type="entry name" value="TDP-43_N"/>
    <property type="match status" value="1"/>
</dbReference>
<dbReference type="AlphaFoldDB" id="A0AA88XIN7"/>
<keyword evidence="5" id="KW-0507">mRNA processing</keyword>
<keyword evidence="6" id="KW-0677">Repeat</keyword>
<keyword evidence="12" id="KW-0508">mRNA splicing</keyword>
<comment type="subcellular location">
    <subcellularLocation>
        <location evidence="2">Mitochondrion</location>
    </subcellularLocation>
    <subcellularLocation>
        <location evidence="1">Nucleus</location>
    </subcellularLocation>
</comment>
<dbReference type="PROSITE" id="PS50102">
    <property type="entry name" value="RRM"/>
    <property type="match status" value="2"/>
</dbReference>
<keyword evidence="8" id="KW-0805">Transcription regulation</keyword>
<keyword evidence="17" id="KW-1185">Reference proteome</keyword>
<keyword evidence="4" id="KW-0678">Repressor</keyword>
<dbReference type="Gene3D" id="3.30.70.330">
    <property type="match status" value="2"/>
</dbReference>
<evidence type="ECO:0000256" key="8">
    <source>
        <dbReference type="ARBA" id="ARBA00023015"/>
    </source>
</evidence>
<dbReference type="GO" id="GO:0010468">
    <property type="term" value="P:regulation of gene expression"/>
    <property type="evidence" value="ECO:0007669"/>
    <property type="project" value="TreeGrafter"/>
</dbReference>
<dbReference type="InterPro" id="IPR041105">
    <property type="entry name" value="TDP-43_N"/>
</dbReference>
<evidence type="ECO:0000256" key="6">
    <source>
        <dbReference type="ARBA" id="ARBA00022737"/>
    </source>
</evidence>
<dbReference type="PANTHER" id="PTHR48033">
    <property type="entry name" value="RNA-BINDING (RRM/RBD/RNP MOTIFS) FAMILY PROTEIN"/>
    <property type="match status" value="1"/>
</dbReference>
<dbReference type="Proteomes" id="UP001186944">
    <property type="component" value="Unassembled WGS sequence"/>
</dbReference>
<dbReference type="GO" id="GO:0005654">
    <property type="term" value="C:nucleoplasm"/>
    <property type="evidence" value="ECO:0007669"/>
    <property type="project" value="TreeGrafter"/>
</dbReference>
<dbReference type="InterPro" id="IPR035979">
    <property type="entry name" value="RBD_domain_sf"/>
</dbReference>
<feature type="domain" description="RRM" evidence="15">
    <location>
        <begin position="214"/>
        <end position="285"/>
    </location>
</feature>
<evidence type="ECO:0000313" key="16">
    <source>
        <dbReference type="EMBL" id="KAK3086061.1"/>
    </source>
</evidence>
<dbReference type="GO" id="GO:0008380">
    <property type="term" value="P:RNA splicing"/>
    <property type="evidence" value="ECO:0007669"/>
    <property type="project" value="UniProtKB-KW"/>
</dbReference>
<dbReference type="GO" id="GO:0003690">
    <property type="term" value="F:double-stranded DNA binding"/>
    <property type="evidence" value="ECO:0007669"/>
    <property type="project" value="UniProtKB-ARBA"/>
</dbReference>
<keyword evidence="11" id="KW-0804">Transcription</keyword>
<keyword evidence="13" id="KW-0539">Nucleus</keyword>
<feature type="domain" description="RRM" evidence="15">
    <location>
        <begin position="128"/>
        <end position="204"/>
    </location>
</feature>
<evidence type="ECO:0000256" key="7">
    <source>
        <dbReference type="ARBA" id="ARBA00022884"/>
    </source>
</evidence>
<dbReference type="CDD" id="cd12321">
    <property type="entry name" value="RRM1_TDP43"/>
    <property type="match status" value="1"/>
</dbReference>
<dbReference type="FunFam" id="3.30.70.330:FF:000098">
    <property type="entry name" value="TAR DNA-binding protein 43"/>
    <property type="match status" value="1"/>
</dbReference>
<evidence type="ECO:0000313" key="17">
    <source>
        <dbReference type="Proteomes" id="UP001186944"/>
    </source>
</evidence>
<dbReference type="PANTHER" id="PTHR48033:SF9">
    <property type="entry name" value="TAR DNA-BINDING PROTEIN 43"/>
    <property type="match status" value="1"/>
</dbReference>